<dbReference type="AlphaFoldDB" id="A0A1K1QTH6"/>
<dbReference type="Gene3D" id="3.40.50.2000">
    <property type="entry name" value="Glycogen Phosphorylase B"/>
    <property type="match status" value="2"/>
</dbReference>
<dbReference type="InterPro" id="IPR028098">
    <property type="entry name" value="Glyco_trans_4-like_N"/>
</dbReference>
<dbReference type="EMBL" id="FPJG01000006">
    <property type="protein sequence ID" value="SFW63215.1"/>
    <property type="molecule type" value="Genomic_DNA"/>
</dbReference>
<evidence type="ECO:0000259" key="3">
    <source>
        <dbReference type="Pfam" id="PF00534"/>
    </source>
</evidence>
<dbReference type="GO" id="GO:0016757">
    <property type="term" value="F:glycosyltransferase activity"/>
    <property type="evidence" value="ECO:0007669"/>
    <property type="project" value="UniProtKB-KW"/>
</dbReference>
<evidence type="ECO:0000313" key="5">
    <source>
        <dbReference type="EMBL" id="SFW63215.1"/>
    </source>
</evidence>
<protein>
    <submittedName>
        <fullName evidence="5">Glycosyl transferases group 1</fullName>
    </submittedName>
</protein>
<evidence type="ECO:0000256" key="1">
    <source>
        <dbReference type="ARBA" id="ARBA00022676"/>
    </source>
</evidence>
<dbReference type="Pfam" id="PF13439">
    <property type="entry name" value="Glyco_transf_4"/>
    <property type="match status" value="1"/>
</dbReference>
<feature type="domain" description="Glycosyltransferase subfamily 4-like N-terminal" evidence="4">
    <location>
        <begin position="124"/>
        <end position="170"/>
    </location>
</feature>
<dbReference type="GO" id="GO:0009103">
    <property type="term" value="P:lipopolysaccharide biosynthetic process"/>
    <property type="evidence" value="ECO:0007669"/>
    <property type="project" value="TreeGrafter"/>
</dbReference>
<dbReference type="Pfam" id="PF00534">
    <property type="entry name" value="Glycos_transf_1"/>
    <property type="match status" value="1"/>
</dbReference>
<dbReference type="PANTHER" id="PTHR46401:SF2">
    <property type="entry name" value="GLYCOSYLTRANSFERASE WBBK-RELATED"/>
    <property type="match status" value="1"/>
</dbReference>
<feature type="domain" description="Glycosyl transferase family 1" evidence="3">
    <location>
        <begin position="183"/>
        <end position="337"/>
    </location>
</feature>
<reference evidence="6" key="1">
    <citation type="submission" date="2016-11" db="EMBL/GenBank/DDBJ databases">
        <authorList>
            <person name="Varghese N."/>
            <person name="Submissions S."/>
        </authorList>
    </citation>
    <scope>NUCLEOTIDE SEQUENCE [LARGE SCALE GENOMIC DNA]</scope>
    <source>
        <strain evidence="6">DSM 44671</strain>
    </source>
</reference>
<sequence length="363" mass="38285">MGELRACPVNPLYVVLPGDVDDASVPSGGNTYDRRLCDTLAAAGADVRELAVSGSWPRPDTEARAVLGRVLAALPAGAAVLLDGLVACGVPEVLVPQARRLSLSVLVHLPLADETGLPPALAAELDALERETLRAVSSVVATSEWAARRLISHHGLAPHRVHAVPPGVDPAPPAVGTDGMSRLVCVANVTPRKGQGVLAQALETVADLRWTCECVGGIKRETKYVERLREHRLGARFTLTGPRTGEALAATYHTADLLVLPSRAETYGMVVTEALARGVPVLTTDVDALPDTVGVAPDGSVPGLLVPGDDVEALGAALRRWLTEPALRARLRASARLRRETLTGWDDTARRIAEVLQRQEAAA</sequence>
<dbReference type="STRING" id="546364.SAMN04489730_2226"/>
<evidence type="ECO:0000313" key="6">
    <source>
        <dbReference type="Proteomes" id="UP000182740"/>
    </source>
</evidence>
<evidence type="ECO:0000256" key="2">
    <source>
        <dbReference type="ARBA" id="ARBA00022679"/>
    </source>
</evidence>
<accession>A0A1K1QTH6</accession>
<name>A0A1K1QTH6_9PSEU</name>
<dbReference type="PANTHER" id="PTHR46401">
    <property type="entry name" value="GLYCOSYLTRANSFERASE WBBK-RELATED"/>
    <property type="match status" value="1"/>
</dbReference>
<keyword evidence="2 5" id="KW-0808">Transferase</keyword>
<organism evidence="5 6">
    <name type="scientific">Amycolatopsis australiensis</name>
    <dbReference type="NCBI Taxonomy" id="546364"/>
    <lineage>
        <taxon>Bacteria</taxon>
        <taxon>Bacillati</taxon>
        <taxon>Actinomycetota</taxon>
        <taxon>Actinomycetes</taxon>
        <taxon>Pseudonocardiales</taxon>
        <taxon>Pseudonocardiaceae</taxon>
        <taxon>Amycolatopsis</taxon>
    </lineage>
</organism>
<dbReference type="SUPFAM" id="SSF53756">
    <property type="entry name" value="UDP-Glycosyltransferase/glycogen phosphorylase"/>
    <property type="match status" value="1"/>
</dbReference>
<keyword evidence="1" id="KW-0328">Glycosyltransferase</keyword>
<dbReference type="CDD" id="cd03801">
    <property type="entry name" value="GT4_PimA-like"/>
    <property type="match status" value="1"/>
</dbReference>
<dbReference type="InterPro" id="IPR001296">
    <property type="entry name" value="Glyco_trans_1"/>
</dbReference>
<gene>
    <name evidence="5" type="ORF">SAMN04489730_2226</name>
</gene>
<dbReference type="Proteomes" id="UP000182740">
    <property type="component" value="Unassembled WGS sequence"/>
</dbReference>
<keyword evidence="6" id="KW-1185">Reference proteome</keyword>
<evidence type="ECO:0000259" key="4">
    <source>
        <dbReference type="Pfam" id="PF13439"/>
    </source>
</evidence>
<proteinExistence type="predicted"/>